<evidence type="ECO:0000259" key="1">
    <source>
        <dbReference type="Pfam" id="PF12804"/>
    </source>
</evidence>
<organism evidence="2 3">
    <name type="scientific">Curtobacterium oceanosedimentum</name>
    <dbReference type="NCBI Taxonomy" id="465820"/>
    <lineage>
        <taxon>Bacteria</taxon>
        <taxon>Bacillati</taxon>
        <taxon>Actinomycetota</taxon>
        <taxon>Actinomycetes</taxon>
        <taxon>Micrococcales</taxon>
        <taxon>Microbacteriaceae</taxon>
        <taxon>Curtobacterium</taxon>
    </lineage>
</organism>
<reference evidence="2 3" key="1">
    <citation type="journal article" date="2016" name="Front. Microbiol.">
        <title>Genomic Resource of Rice Seed Associated Bacteria.</title>
        <authorList>
            <person name="Midha S."/>
            <person name="Bansal K."/>
            <person name="Sharma S."/>
            <person name="Kumar N."/>
            <person name="Patil P.P."/>
            <person name="Chaudhry V."/>
            <person name="Patil P.B."/>
        </authorList>
    </citation>
    <scope>NUCLEOTIDE SEQUENCE [LARGE SCALE GENOMIC DNA]</scope>
    <source>
        <strain evidence="2 3">NS263</strain>
    </source>
</reference>
<proteinExistence type="predicted"/>
<dbReference type="InterPro" id="IPR029044">
    <property type="entry name" value="Nucleotide-diphossugar_trans"/>
</dbReference>
<name>A0ABR5S5I4_9MICO</name>
<keyword evidence="3" id="KW-1185">Reference proteome</keyword>
<dbReference type="SUPFAM" id="SSF53448">
    <property type="entry name" value="Nucleotide-diphospho-sugar transferases"/>
    <property type="match status" value="1"/>
</dbReference>
<dbReference type="PANTHER" id="PTHR43777:SF1">
    <property type="entry name" value="MOLYBDENUM COFACTOR CYTIDYLYLTRANSFERASE"/>
    <property type="match status" value="1"/>
</dbReference>
<evidence type="ECO:0000313" key="2">
    <source>
        <dbReference type="EMBL" id="KTR38804.1"/>
    </source>
</evidence>
<accession>A0ABR5S5I4</accession>
<dbReference type="InterPro" id="IPR025877">
    <property type="entry name" value="MobA-like_NTP_Trfase"/>
</dbReference>
<comment type="caution">
    <text evidence="2">The sequence shown here is derived from an EMBL/GenBank/DDBJ whole genome shotgun (WGS) entry which is preliminary data.</text>
</comment>
<dbReference type="Gene3D" id="3.90.550.10">
    <property type="entry name" value="Spore Coat Polysaccharide Biosynthesis Protein SpsA, Chain A"/>
    <property type="match status" value="1"/>
</dbReference>
<protein>
    <recommendedName>
        <fullName evidence="1">MobA-like NTP transferase domain-containing protein</fullName>
    </recommendedName>
</protein>
<dbReference type="Pfam" id="PF12804">
    <property type="entry name" value="NTP_transf_3"/>
    <property type="match status" value="1"/>
</dbReference>
<dbReference type="PANTHER" id="PTHR43777">
    <property type="entry name" value="MOLYBDENUM COFACTOR CYTIDYLYLTRANSFERASE"/>
    <property type="match status" value="1"/>
</dbReference>
<gene>
    <name evidence="2" type="ORF">NS263_12430</name>
</gene>
<dbReference type="Proteomes" id="UP000078335">
    <property type="component" value="Unassembled WGS sequence"/>
</dbReference>
<sequence length="209" mass="21133">MGVGAGVRLSGDPSVPLPVTGVLLAAGAGRRMGMPKALVRAADGTPWVELGIRALLDGGCREVAVVLGAAAGTAQDFVPDHAGVRSIVAPDWAAGPGASLAAGLRALDGDEVACVSLVDLPTLPVAVVRRIVARADDPEVLCRAVFGDRPGHPALVGPAHRAALVDAVTADPTDRVAGAWLRRAGVVGVDCADLWDGADRDRASDEAPR</sequence>
<evidence type="ECO:0000313" key="3">
    <source>
        <dbReference type="Proteomes" id="UP000078335"/>
    </source>
</evidence>
<dbReference type="EMBL" id="LDRB01000067">
    <property type="protein sequence ID" value="KTR38804.1"/>
    <property type="molecule type" value="Genomic_DNA"/>
</dbReference>
<feature type="domain" description="MobA-like NTP transferase" evidence="1">
    <location>
        <begin position="21"/>
        <end position="182"/>
    </location>
</feature>